<feature type="signal peptide" evidence="1">
    <location>
        <begin position="1"/>
        <end position="22"/>
    </location>
</feature>
<feature type="chain" id="PRO_5026865229" evidence="1">
    <location>
        <begin position="23"/>
        <end position="107"/>
    </location>
</feature>
<name>A0A6M2DCT2_RHIMP</name>
<organism evidence="2">
    <name type="scientific">Rhipicephalus microplus</name>
    <name type="common">Cattle tick</name>
    <name type="synonym">Boophilus microplus</name>
    <dbReference type="NCBI Taxonomy" id="6941"/>
    <lineage>
        <taxon>Eukaryota</taxon>
        <taxon>Metazoa</taxon>
        <taxon>Ecdysozoa</taxon>
        <taxon>Arthropoda</taxon>
        <taxon>Chelicerata</taxon>
        <taxon>Arachnida</taxon>
        <taxon>Acari</taxon>
        <taxon>Parasitiformes</taxon>
        <taxon>Ixodida</taxon>
        <taxon>Ixodoidea</taxon>
        <taxon>Ixodidae</taxon>
        <taxon>Rhipicephalinae</taxon>
        <taxon>Rhipicephalus</taxon>
        <taxon>Boophilus</taxon>
    </lineage>
</organism>
<sequence length="107" mass="11749">MLRGVCLCLVVLLLFATKLCSSRSLETNNASDHQQLKLPARLKPQNCSHRGQSICQKYGKICVSYDGGEVCIERSKPQKCSERGQSVCQKYGTRCVSYDGGEVCVGT</sequence>
<dbReference type="EMBL" id="GHWJ01010030">
    <property type="protein sequence ID" value="NOV42767.1"/>
    <property type="molecule type" value="Transcribed_RNA"/>
</dbReference>
<proteinExistence type="predicted"/>
<protein>
    <submittedName>
        <fullName evidence="2">Putative secreted protein midgut overexpressed</fullName>
    </submittedName>
</protein>
<dbReference type="AlphaFoldDB" id="A0A6M2DCT2"/>
<keyword evidence="1" id="KW-0732">Signal</keyword>
<evidence type="ECO:0000256" key="1">
    <source>
        <dbReference type="SAM" id="SignalP"/>
    </source>
</evidence>
<reference evidence="2" key="1">
    <citation type="submission" date="2019-09" db="EMBL/GenBank/DDBJ databases">
        <title>Organ-specific transcriptomic study of the physiology of the cattle tick, Rhipicephalus microplus.</title>
        <authorList>
            <person name="Tirloni L."/>
            <person name="Braz G."/>
            <person name="Gandara A.C.P."/>
            <person name="Sabadin G.A."/>
            <person name="da Silva R.M."/>
            <person name="Guizzo M.G."/>
            <person name="Machado J.A."/>
            <person name="Costa E.P."/>
            <person name="Gomes H.F."/>
            <person name="Moraes J."/>
            <person name="Mota M.B.S."/>
            <person name="Mesquita R.D."/>
            <person name="Alvarenga P.H."/>
            <person name="Alves F."/>
            <person name="Seixas A."/>
            <person name="da Fonseca R.N."/>
            <person name="Fogaca A."/>
            <person name="Logullo C."/>
            <person name="Tanaka A."/>
            <person name="Daffre S."/>
            <person name="Termignoni C."/>
            <person name="Vaz I.S.Jr."/>
            <person name="Oliveira P.L."/>
            <person name="Ribeiro J.M."/>
        </authorList>
    </citation>
    <scope>NUCLEOTIDE SEQUENCE</scope>
    <source>
        <strain evidence="2">Porto Alegre</strain>
    </source>
</reference>
<accession>A0A6M2DCT2</accession>
<evidence type="ECO:0000313" key="2">
    <source>
        <dbReference type="EMBL" id="NOV42767.1"/>
    </source>
</evidence>